<feature type="domain" description="MsrB" evidence="10">
    <location>
        <begin position="18"/>
        <end position="140"/>
    </location>
</feature>
<dbReference type="GO" id="GO:0005737">
    <property type="term" value="C:cytoplasm"/>
    <property type="evidence" value="ECO:0007669"/>
    <property type="project" value="TreeGrafter"/>
</dbReference>
<dbReference type="InterPro" id="IPR028427">
    <property type="entry name" value="Met_Sox_Rdtase_MsrB"/>
</dbReference>
<comment type="cofactor">
    <cofactor evidence="1">
        <name>Zn(2+)</name>
        <dbReference type="ChEBI" id="CHEBI:29105"/>
    </cofactor>
</comment>
<dbReference type="SUPFAM" id="SSF51316">
    <property type="entry name" value="Mss4-like"/>
    <property type="match status" value="1"/>
</dbReference>
<evidence type="ECO:0000259" key="10">
    <source>
        <dbReference type="PROSITE" id="PS51790"/>
    </source>
</evidence>
<dbReference type="EC" id="1.8.4.12" evidence="3"/>
<dbReference type="AlphaFoldDB" id="A0A0R2S7N2"/>
<organism evidence="11 12">
    <name type="scientific">OM182 bacterium BACL3 MAG-120507-bin80</name>
    <dbReference type="NCBI Taxonomy" id="1655577"/>
    <lineage>
        <taxon>Bacteria</taxon>
        <taxon>Pseudomonadati</taxon>
        <taxon>Pseudomonadota</taxon>
        <taxon>Gammaproteobacteria</taxon>
        <taxon>OMG group</taxon>
        <taxon>OM182 clade</taxon>
    </lineage>
</organism>
<comment type="similarity">
    <text evidence="2">Belongs to the MsrB Met sulfoxide reductase family.</text>
</comment>
<evidence type="ECO:0000256" key="5">
    <source>
        <dbReference type="ARBA" id="ARBA00022723"/>
    </source>
</evidence>
<evidence type="ECO:0000256" key="7">
    <source>
        <dbReference type="ARBA" id="ARBA00023002"/>
    </source>
</evidence>
<keyword evidence="5" id="KW-0479">Metal-binding</keyword>
<dbReference type="GO" id="GO:0046872">
    <property type="term" value="F:metal ion binding"/>
    <property type="evidence" value="ECO:0007669"/>
    <property type="project" value="UniProtKB-KW"/>
</dbReference>
<evidence type="ECO:0000256" key="6">
    <source>
        <dbReference type="ARBA" id="ARBA00022833"/>
    </source>
</evidence>
<dbReference type="GO" id="GO:0030091">
    <property type="term" value="P:protein repair"/>
    <property type="evidence" value="ECO:0007669"/>
    <property type="project" value="InterPro"/>
</dbReference>
<dbReference type="FunFam" id="2.170.150.20:FF:000001">
    <property type="entry name" value="Peptide methionine sulfoxide reductase MsrB"/>
    <property type="match status" value="1"/>
</dbReference>
<protein>
    <recommendedName>
        <fullName evidence="4">Peptide methionine sulfoxide reductase MsrB</fullName>
        <ecNumber evidence="3">1.8.4.12</ecNumber>
    </recommendedName>
    <alternativeName>
        <fullName evidence="9">Peptide-methionine (R)-S-oxide reductase</fullName>
    </alternativeName>
</protein>
<evidence type="ECO:0000256" key="2">
    <source>
        <dbReference type="ARBA" id="ARBA00007174"/>
    </source>
</evidence>
<dbReference type="Gene3D" id="2.170.150.20">
    <property type="entry name" value="Peptide methionine sulfoxide reductase"/>
    <property type="match status" value="1"/>
</dbReference>
<dbReference type="NCBIfam" id="TIGR00357">
    <property type="entry name" value="peptide-methionine (R)-S-oxide reductase MsrB"/>
    <property type="match status" value="1"/>
</dbReference>
<evidence type="ECO:0000313" key="11">
    <source>
        <dbReference type="EMBL" id="KRO70901.1"/>
    </source>
</evidence>
<dbReference type="GO" id="GO:0006979">
    <property type="term" value="P:response to oxidative stress"/>
    <property type="evidence" value="ECO:0007669"/>
    <property type="project" value="InterPro"/>
</dbReference>
<evidence type="ECO:0000256" key="4">
    <source>
        <dbReference type="ARBA" id="ARBA00021130"/>
    </source>
</evidence>
<dbReference type="Pfam" id="PF01641">
    <property type="entry name" value="SelR"/>
    <property type="match status" value="1"/>
</dbReference>
<evidence type="ECO:0000256" key="9">
    <source>
        <dbReference type="ARBA" id="ARBA00075819"/>
    </source>
</evidence>
<dbReference type="GO" id="GO:0033743">
    <property type="term" value="F:peptide-methionine (R)-S-oxide reductase activity"/>
    <property type="evidence" value="ECO:0007669"/>
    <property type="project" value="UniProtKB-EC"/>
</dbReference>
<name>A0A0R2S7N2_9GAMM</name>
<evidence type="ECO:0000256" key="1">
    <source>
        <dbReference type="ARBA" id="ARBA00001947"/>
    </source>
</evidence>
<comment type="catalytic activity">
    <reaction evidence="8">
        <text>L-methionyl-[protein] + [thioredoxin]-disulfide + H2O = L-methionyl-(R)-S-oxide-[protein] + [thioredoxin]-dithiol</text>
        <dbReference type="Rhea" id="RHEA:24164"/>
        <dbReference type="Rhea" id="RHEA-COMP:10698"/>
        <dbReference type="Rhea" id="RHEA-COMP:10700"/>
        <dbReference type="Rhea" id="RHEA-COMP:12313"/>
        <dbReference type="Rhea" id="RHEA-COMP:12314"/>
        <dbReference type="ChEBI" id="CHEBI:15377"/>
        <dbReference type="ChEBI" id="CHEBI:16044"/>
        <dbReference type="ChEBI" id="CHEBI:29950"/>
        <dbReference type="ChEBI" id="CHEBI:45764"/>
        <dbReference type="ChEBI" id="CHEBI:50058"/>
        <dbReference type="EC" id="1.8.4.12"/>
    </reaction>
</comment>
<evidence type="ECO:0000313" key="12">
    <source>
        <dbReference type="Proteomes" id="UP000051934"/>
    </source>
</evidence>
<accession>A0A0R2S7N2</accession>
<dbReference type="EMBL" id="LIBB01000279">
    <property type="protein sequence ID" value="KRO70901.1"/>
    <property type="molecule type" value="Genomic_DNA"/>
</dbReference>
<keyword evidence="6" id="KW-0862">Zinc</keyword>
<evidence type="ECO:0000256" key="3">
    <source>
        <dbReference type="ARBA" id="ARBA00012499"/>
    </source>
</evidence>
<comment type="caution">
    <text evidence="11">The sequence shown here is derived from an EMBL/GenBank/DDBJ whole genome shotgun (WGS) entry which is preliminary data.</text>
</comment>
<keyword evidence="7" id="KW-0560">Oxidoreductase</keyword>
<dbReference type="Proteomes" id="UP000051934">
    <property type="component" value="Unassembled WGS sequence"/>
</dbReference>
<reference evidence="11 12" key="1">
    <citation type="submission" date="2015-10" db="EMBL/GenBank/DDBJ databases">
        <title>Metagenome-Assembled Genomes uncover a global brackish microbiome.</title>
        <authorList>
            <person name="Hugerth L.W."/>
            <person name="Larsson J."/>
            <person name="Alneberg J."/>
            <person name="Lindh M.V."/>
            <person name="Legrand C."/>
            <person name="Pinhassi J."/>
            <person name="Andersson A.F."/>
        </authorList>
    </citation>
    <scope>NUCLEOTIDE SEQUENCE [LARGE SCALE GENOMIC DNA]</scope>
    <source>
        <strain evidence="11">BACL4 MAG-120507-bin80</strain>
    </source>
</reference>
<proteinExistence type="inferred from homology"/>
<dbReference type="InterPro" id="IPR011057">
    <property type="entry name" value="Mss4-like_sf"/>
</dbReference>
<dbReference type="PROSITE" id="PS51790">
    <property type="entry name" value="MSRB"/>
    <property type="match status" value="1"/>
</dbReference>
<gene>
    <name evidence="11" type="ORF">ABR69_00555</name>
</gene>
<dbReference type="PANTHER" id="PTHR10173:SF52">
    <property type="entry name" value="METHIONINE-R-SULFOXIDE REDUCTASE B1"/>
    <property type="match status" value="1"/>
</dbReference>
<evidence type="ECO:0000256" key="8">
    <source>
        <dbReference type="ARBA" id="ARBA00048488"/>
    </source>
</evidence>
<sequence>MNDVTKKNIGADELPSTEAEWLEKLGPEAFAIMRKQGTERAFTGEFWDKNEQGSYRCKGCGEVLFLSDTKFDSGCGWPSFFLPASAAPIEERSDNSHGMQRTEVVCTGCNSHLGHVFNDGPAVTGLRYCINSVCLDFEGVNGQD</sequence>
<dbReference type="InterPro" id="IPR002579">
    <property type="entry name" value="Met_Sox_Rdtase_MsrB_dom"/>
</dbReference>
<dbReference type="PANTHER" id="PTHR10173">
    <property type="entry name" value="METHIONINE SULFOXIDE REDUCTASE"/>
    <property type="match status" value="1"/>
</dbReference>